<protein>
    <submittedName>
        <fullName evidence="2">Uncharacterized protein</fullName>
    </submittedName>
</protein>
<dbReference type="AlphaFoldDB" id="A0A6C0JTD4"/>
<dbReference type="EMBL" id="MN740701">
    <property type="protein sequence ID" value="QHU09015.1"/>
    <property type="molecule type" value="Genomic_DNA"/>
</dbReference>
<evidence type="ECO:0000256" key="1">
    <source>
        <dbReference type="SAM" id="Phobius"/>
    </source>
</evidence>
<keyword evidence="1" id="KW-0812">Transmembrane</keyword>
<organism evidence="2">
    <name type="scientific">viral metagenome</name>
    <dbReference type="NCBI Taxonomy" id="1070528"/>
    <lineage>
        <taxon>unclassified sequences</taxon>
        <taxon>metagenomes</taxon>
        <taxon>organismal metagenomes</taxon>
    </lineage>
</organism>
<accession>A0A6C0JTD4</accession>
<name>A0A6C0JTD4_9ZZZZ</name>
<sequence length="261" mass="30521">MTFVDKRCKFLYYLKLDMSSNISLDELHKKVQYVIIDSDMLDGTPNNFNLNLSLESNIHIEEMSKVIGVKIVNFNLNQLVTESSFLTSPRYLDIMCDQIPKRAQILNELSGQILGRVPVEQNYRSAGIDVYNDEKNTFIFQKANNYFNPISLKKLNFKLYEKLKNGIYRPFIIGSGAFYMTLEITTIDVKEKPKNREVQILQALNLLNSKIDELNKNVVRIPTQKEEEERQKKKYPFAYLLFILVFLVGLYVTYVNYRPKI</sequence>
<feature type="transmembrane region" description="Helical" evidence="1">
    <location>
        <begin position="237"/>
        <end position="257"/>
    </location>
</feature>
<reference evidence="2" key="1">
    <citation type="journal article" date="2020" name="Nature">
        <title>Giant virus diversity and host interactions through global metagenomics.</title>
        <authorList>
            <person name="Schulz F."/>
            <person name="Roux S."/>
            <person name="Paez-Espino D."/>
            <person name="Jungbluth S."/>
            <person name="Walsh D.A."/>
            <person name="Denef V.J."/>
            <person name="McMahon K.D."/>
            <person name="Konstantinidis K.T."/>
            <person name="Eloe-Fadrosh E.A."/>
            <person name="Kyrpides N.C."/>
            <person name="Woyke T."/>
        </authorList>
    </citation>
    <scope>NUCLEOTIDE SEQUENCE</scope>
    <source>
        <strain evidence="2">GVMAG-S-1064190-84</strain>
    </source>
</reference>
<proteinExistence type="predicted"/>
<evidence type="ECO:0000313" key="2">
    <source>
        <dbReference type="EMBL" id="QHU09015.1"/>
    </source>
</evidence>
<keyword evidence="1" id="KW-1133">Transmembrane helix</keyword>
<keyword evidence="1" id="KW-0472">Membrane</keyword>